<evidence type="ECO:0000313" key="1">
    <source>
        <dbReference type="EMBL" id="GAA2106042.1"/>
    </source>
</evidence>
<sequence length="145" mass="15878">MSTSASERNTRDSAASAAAALDFKPGQYVQEIGYDEDVDFDLRESIEAVIGEEMADEDVDEVFDAILMWWRADDPDLTDAIVDAQTTLADGGFIWLLTPKANRPGHIRPVDISDAAPTAGMHVTRTVSTVPDWSACLLLGRKNYD</sequence>
<reference evidence="1 2" key="1">
    <citation type="journal article" date="2019" name="Int. J. Syst. Evol. Microbiol.">
        <title>The Global Catalogue of Microorganisms (GCM) 10K type strain sequencing project: providing services to taxonomists for standard genome sequencing and annotation.</title>
        <authorList>
            <consortium name="The Broad Institute Genomics Platform"/>
            <consortium name="The Broad Institute Genome Sequencing Center for Infectious Disease"/>
            <person name="Wu L."/>
            <person name="Ma J."/>
        </authorList>
    </citation>
    <scope>NUCLEOTIDE SEQUENCE [LARGE SCALE GENOMIC DNA]</scope>
    <source>
        <strain evidence="1 2">JCM 15900</strain>
    </source>
</reference>
<dbReference type="InterPro" id="IPR021412">
    <property type="entry name" value="DUF3052"/>
</dbReference>
<comment type="caution">
    <text evidence="1">The sequence shown here is derived from an EMBL/GenBank/DDBJ whole genome shotgun (WGS) entry which is preliminary data.</text>
</comment>
<accession>A0ABN2X9I7</accession>
<gene>
    <name evidence="1" type="ORF">GCM10009823_31850</name>
</gene>
<protein>
    <submittedName>
        <fullName evidence="1">DUF3052 domain-containing protein</fullName>
    </submittedName>
</protein>
<dbReference type="Pfam" id="PF11253">
    <property type="entry name" value="DUF3052"/>
    <property type="match status" value="1"/>
</dbReference>
<name>A0ABN2X9I7_9MICO</name>
<dbReference type="EMBL" id="BAAAPZ010000019">
    <property type="protein sequence ID" value="GAA2106042.1"/>
    <property type="molecule type" value="Genomic_DNA"/>
</dbReference>
<dbReference type="Proteomes" id="UP001500984">
    <property type="component" value="Unassembled WGS sequence"/>
</dbReference>
<proteinExistence type="predicted"/>
<dbReference type="RefSeq" id="WP_291791511.1">
    <property type="nucleotide sequence ID" value="NZ_BAAAPZ010000019.1"/>
</dbReference>
<evidence type="ECO:0000313" key="2">
    <source>
        <dbReference type="Proteomes" id="UP001500984"/>
    </source>
</evidence>
<keyword evidence="2" id="KW-1185">Reference proteome</keyword>
<organism evidence="1 2">
    <name type="scientific">Brevibacterium salitolerans</name>
    <dbReference type="NCBI Taxonomy" id="1403566"/>
    <lineage>
        <taxon>Bacteria</taxon>
        <taxon>Bacillati</taxon>
        <taxon>Actinomycetota</taxon>
        <taxon>Actinomycetes</taxon>
        <taxon>Micrococcales</taxon>
        <taxon>Brevibacteriaceae</taxon>
        <taxon>Brevibacterium</taxon>
    </lineage>
</organism>